<protein>
    <submittedName>
        <fullName evidence="1">Uncharacterized protein</fullName>
    </submittedName>
</protein>
<evidence type="ECO:0000313" key="1">
    <source>
        <dbReference type="EMBL" id="OCT78848.1"/>
    </source>
</evidence>
<proteinExistence type="predicted"/>
<gene>
    <name evidence="1" type="ORF">XELAEV_18029938mg</name>
</gene>
<sequence>MGQKASSCLQSNVLLLHQLKCNEWFCTDSGNSHFYFIKNNCFNYPCTKIERWVYSVFSGKASAYRQFPTVA</sequence>
<evidence type="ECO:0000313" key="2">
    <source>
        <dbReference type="Proteomes" id="UP000694892"/>
    </source>
</evidence>
<dbReference type="Proteomes" id="UP000694892">
    <property type="component" value="Chromosome 5S"/>
</dbReference>
<reference evidence="2" key="1">
    <citation type="journal article" date="2016" name="Nature">
        <title>Genome evolution in the allotetraploid frog Xenopus laevis.</title>
        <authorList>
            <person name="Session A.M."/>
            <person name="Uno Y."/>
            <person name="Kwon T."/>
            <person name="Chapman J.A."/>
            <person name="Toyoda A."/>
            <person name="Takahashi S."/>
            <person name="Fukui A."/>
            <person name="Hikosaka A."/>
            <person name="Suzuki A."/>
            <person name="Kondo M."/>
            <person name="van Heeringen S.J."/>
            <person name="Quigley I."/>
            <person name="Heinz S."/>
            <person name="Ogino H."/>
            <person name="Ochi H."/>
            <person name="Hellsten U."/>
            <person name="Lyons J.B."/>
            <person name="Simakov O."/>
            <person name="Putnam N."/>
            <person name="Stites J."/>
            <person name="Kuroki Y."/>
            <person name="Tanaka T."/>
            <person name="Michiue T."/>
            <person name="Watanabe M."/>
            <person name="Bogdanovic O."/>
            <person name="Lister R."/>
            <person name="Georgiou G."/>
            <person name="Paranjpe S.S."/>
            <person name="van Kruijsbergen I."/>
            <person name="Shu S."/>
            <person name="Carlson J."/>
            <person name="Kinoshita T."/>
            <person name="Ohta Y."/>
            <person name="Mawaribuchi S."/>
            <person name="Jenkins J."/>
            <person name="Grimwood J."/>
            <person name="Schmutz J."/>
            <person name="Mitros T."/>
            <person name="Mozaffari S.V."/>
            <person name="Suzuki Y."/>
            <person name="Haramoto Y."/>
            <person name="Yamamoto T.S."/>
            <person name="Takagi C."/>
            <person name="Heald R."/>
            <person name="Miller K."/>
            <person name="Haudenschild C."/>
            <person name="Kitzman J."/>
            <person name="Nakayama T."/>
            <person name="Izutsu Y."/>
            <person name="Robert J."/>
            <person name="Fortriede J."/>
            <person name="Burns K."/>
            <person name="Lotay V."/>
            <person name="Karimi K."/>
            <person name="Yasuoka Y."/>
            <person name="Dichmann D.S."/>
            <person name="Flajnik M.F."/>
            <person name="Houston D.W."/>
            <person name="Shendure J."/>
            <person name="DuPasquier L."/>
            <person name="Vize P.D."/>
            <person name="Zorn A.M."/>
            <person name="Ito M."/>
            <person name="Marcotte E.M."/>
            <person name="Wallingford J.B."/>
            <person name="Ito Y."/>
            <person name="Asashima M."/>
            <person name="Ueno N."/>
            <person name="Matsuda Y."/>
            <person name="Veenstra G.J."/>
            <person name="Fujiyama A."/>
            <person name="Harland R.M."/>
            <person name="Taira M."/>
            <person name="Rokhsar D.S."/>
        </authorList>
    </citation>
    <scope>NUCLEOTIDE SEQUENCE [LARGE SCALE GENOMIC DNA]</scope>
    <source>
        <strain evidence="2">J</strain>
    </source>
</reference>
<dbReference type="AlphaFoldDB" id="A0A974CSL6"/>
<organism evidence="1 2">
    <name type="scientific">Xenopus laevis</name>
    <name type="common">African clawed frog</name>
    <dbReference type="NCBI Taxonomy" id="8355"/>
    <lineage>
        <taxon>Eukaryota</taxon>
        <taxon>Metazoa</taxon>
        <taxon>Chordata</taxon>
        <taxon>Craniata</taxon>
        <taxon>Vertebrata</taxon>
        <taxon>Euteleostomi</taxon>
        <taxon>Amphibia</taxon>
        <taxon>Batrachia</taxon>
        <taxon>Anura</taxon>
        <taxon>Pipoidea</taxon>
        <taxon>Pipidae</taxon>
        <taxon>Xenopodinae</taxon>
        <taxon>Xenopus</taxon>
        <taxon>Xenopus</taxon>
    </lineage>
</organism>
<name>A0A974CSL6_XENLA</name>
<dbReference type="EMBL" id="CM004475">
    <property type="protein sequence ID" value="OCT78848.1"/>
    <property type="molecule type" value="Genomic_DNA"/>
</dbReference>
<accession>A0A974CSL6</accession>